<dbReference type="CDD" id="cd01990">
    <property type="entry name" value="LarE-like"/>
    <property type="match status" value="1"/>
</dbReference>
<dbReference type="PANTHER" id="PTHR43169:SF2">
    <property type="entry name" value="NAD_GMP SYNTHASE DOMAIN-CONTAINING PROTEIN"/>
    <property type="match status" value="1"/>
</dbReference>
<evidence type="ECO:0000313" key="3">
    <source>
        <dbReference type="Proteomes" id="UP001530400"/>
    </source>
</evidence>
<dbReference type="EMBL" id="JALLPJ020000637">
    <property type="protein sequence ID" value="KAL3786726.1"/>
    <property type="molecule type" value="Genomic_DNA"/>
</dbReference>
<dbReference type="SUPFAM" id="SSF52402">
    <property type="entry name" value="Adenine nucleotide alpha hydrolases-like"/>
    <property type="match status" value="1"/>
</dbReference>
<dbReference type="InterPro" id="IPR052188">
    <property type="entry name" value="Ni-pincer_cofactor_biosynth"/>
</dbReference>
<accession>A0ABD3PHF8</accession>
<organism evidence="2 3">
    <name type="scientific">Cyclotella atomus</name>
    <dbReference type="NCBI Taxonomy" id="382360"/>
    <lineage>
        <taxon>Eukaryota</taxon>
        <taxon>Sar</taxon>
        <taxon>Stramenopiles</taxon>
        <taxon>Ochrophyta</taxon>
        <taxon>Bacillariophyta</taxon>
        <taxon>Coscinodiscophyceae</taxon>
        <taxon>Thalassiosirophycidae</taxon>
        <taxon>Stephanodiscales</taxon>
        <taxon>Stephanodiscaceae</taxon>
        <taxon>Cyclotella</taxon>
    </lineage>
</organism>
<feature type="domain" description="NAD/GMP synthase" evidence="1">
    <location>
        <begin position="88"/>
        <end position="157"/>
    </location>
</feature>
<sequence length="378" mass="41463">MPMNTLRCSRRVRHPCHYGRHFSSQALQYDRNTPQDEGQLSSPKVTVTQNVAGIDSNNSSAFIHTNEASNELVDNLLERTQQMMDMSAANVVAFSGGVDSSLVAALVHKSFHSHSHNNNTGSVQAVLGISNAVPQTQIEMARNVANTIGIQLREVTTQEGNDEAYIKNDGHACFVCKTHLYSTLETVANAVMKEQEESKGVNGATNNNSVILYNGTNADDTRDPTRLGLVAASNFRVHSPLDHITKDQVRQASKYLGLPNWNAAASPCLRSRLAMGVEATERHLKAVEKAEEFVRRVLVLDETRNVRVRMLSGGKAMVELDQLNGHDLSSVLREHGFEELCTEEWGFKSFGGVRGFKTGSVAAMPAEKKELISKMASL</sequence>
<reference evidence="2 3" key="1">
    <citation type="submission" date="2024-10" db="EMBL/GenBank/DDBJ databases">
        <title>Updated reference genomes for cyclostephanoid diatoms.</title>
        <authorList>
            <person name="Roberts W.R."/>
            <person name="Alverson A.J."/>
        </authorList>
    </citation>
    <scope>NUCLEOTIDE SEQUENCE [LARGE SCALE GENOMIC DNA]</scope>
    <source>
        <strain evidence="2 3">AJA010-31</strain>
    </source>
</reference>
<dbReference type="Proteomes" id="UP001530400">
    <property type="component" value="Unassembled WGS sequence"/>
</dbReference>
<comment type="caution">
    <text evidence="2">The sequence shown here is derived from an EMBL/GenBank/DDBJ whole genome shotgun (WGS) entry which is preliminary data.</text>
</comment>
<gene>
    <name evidence="2" type="ORF">ACHAWO_013713</name>
</gene>
<proteinExistence type="predicted"/>
<name>A0ABD3PHF8_9STRA</name>
<keyword evidence="3" id="KW-1185">Reference proteome</keyword>
<protein>
    <recommendedName>
        <fullName evidence="1">NAD/GMP synthase domain-containing protein</fullName>
    </recommendedName>
</protein>
<dbReference type="Gene3D" id="3.40.50.620">
    <property type="entry name" value="HUPs"/>
    <property type="match status" value="1"/>
</dbReference>
<dbReference type="Pfam" id="PF02540">
    <property type="entry name" value="NAD_synthase"/>
    <property type="match status" value="1"/>
</dbReference>
<dbReference type="PANTHER" id="PTHR43169">
    <property type="entry name" value="EXSB FAMILY PROTEIN"/>
    <property type="match status" value="1"/>
</dbReference>
<dbReference type="AlphaFoldDB" id="A0ABD3PHF8"/>
<evidence type="ECO:0000313" key="2">
    <source>
        <dbReference type="EMBL" id="KAL3786726.1"/>
    </source>
</evidence>
<dbReference type="InterPro" id="IPR005232">
    <property type="entry name" value="LarE"/>
</dbReference>
<dbReference type="GO" id="GO:0006163">
    <property type="term" value="P:purine nucleotide metabolic process"/>
    <property type="evidence" value="ECO:0007669"/>
    <property type="project" value="UniProtKB-ARBA"/>
</dbReference>
<dbReference type="InterPro" id="IPR022310">
    <property type="entry name" value="NAD/GMP_synthase"/>
</dbReference>
<evidence type="ECO:0000259" key="1">
    <source>
        <dbReference type="Pfam" id="PF02540"/>
    </source>
</evidence>
<dbReference type="InterPro" id="IPR014729">
    <property type="entry name" value="Rossmann-like_a/b/a_fold"/>
</dbReference>